<evidence type="ECO:0000256" key="4">
    <source>
        <dbReference type="PROSITE-ProRule" id="PRU00433"/>
    </source>
</evidence>
<dbReference type="RefSeq" id="WP_223909512.1">
    <property type="nucleotide sequence ID" value="NZ_AP024238.1"/>
</dbReference>
<dbReference type="SUPFAM" id="SSF46626">
    <property type="entry name" value="Cytochrome c"/>
    <property type="match status" value="1"/>
</dbReference>
<feature type="signal peptide" evidence="5">
    <location>
        <begin position="1"/>
        <end position="23"/>
    </location>
</feature>
<keyword evidence="8" id="KW-1185">Reference proteome</keyword>
<organism evidence="7 8">
    <name type="scientific">Rhodoferax lithotrophicus</name>
    <dbReference type="NCBI Taxonomy" id="2798804"/>
    <lineage>
        <taxon>Bacteria</taxon>
        <taxon>Pseudomonadati</taxon>
        <taxon>Pseudomonadota</taxon>
        <taxon>Betaproteobacteria</taxon>
        <taxon>Burkholderiales</taxon>
        <taxon>Comamonadaceae</taxon>
        <taxon>Rhodoferax</taxon>
    </lineage>
</organism>
<evidence type="ECO:0000313" key="8">
    <source>
        <dbReference type="Proteomes" id="UP000824366"/>
    </source>
</evidence>
<name>A0ABN6D2X4_9BURK</name>
<evidence type="ECO:0000259" key="6">
    <source>
        <dbReference type="PROSITE" id="PS51007"/>
    </source>
</evidence>
<dbReference type="InterPro" id="IPR036909">
    <property type="entry name" value="Cyt_c-like_dom_sf"/>
</dbReference>
<keyword evidence="2 4" id="KW-0479">Metal-binding</keyword>
<dbReference type="PROSITE" id="PS51007">
    <property type="entry name" value="CYTC"/>
    <property type="match status" value="1"/>
</dbReference>
<evidence type="ECO:0000256" key="1">
    <source>
        <dbReference type="ARBA" id="ARBA00022617"/>
    </source>
</evidence>
<evidence type="ECO:0000256" key="5">
    <source>
        <dbReference type="SAM" id="SignalP"/>
    </source>
</evidence>
<keyword evidence="5" id="KW-0732">Signal</keyword>
<reference evidence="7 8" key="1">
    <citation type="journal article" date="2021" name="Microbiol. Spectr.">
        <title>A Single Bacterium Capable of Oxidation and Reduction of Iron at Circumneutral pH.</title>
        <authorList>
            <person name="Kato S."/>
            <person name="Ohkuma M."/>
        </authorList>
    </citation>
    <scope>NUCLEOTIDE SEQUENCE [LARGE SCALE GENOMIC DNA]</scope>
    <source>
        <strain evidence="7 8">MIZ03</strain>
    </source>
</reference>
<accession>A0ABN6D2X4</accession>
<dbReference type="EMBL" id="AP024238">
    <property type="protein sequence ID" value="BCO26274.1"/>
    <property type="molecule type" value="Genomic_DNA"/>
</dbReference>
<evidence type="ECO:0000256" key="2">
    <source>
        <dbReference type="ARBA" id="ARBA00022723"/>
    </source>
</evidence>
<dbReference type="InterPro" id="IPR009056">
    <property type="entry name" value="Cyt_c-like_dom"/>
</dbReference>
<proteinExistence type="predicted"/>
<evidence type="ECO:0000256" key="3">
    <source>
        <dbReference type="ARBA" id="ARBA00023004"/>
    </source>
</evidence>
<protein>
    <submittedName>
        <fullName evidence="7">Cytochrome c-552</fullName>
    </submittedName>
</protein>
<dbReference type="Proteomes" id="UP000824366">
    <property type="component" value="Chromosome"/>
</dbReference>
<gene>
    <name evidence="7" type="ORF">MIZ03_1154</name>
</gene>
<sequence length="126" mass="13514">MKRRTQICLLASALMFASTAALAQSSADDAAKKIAANAGCFTCHSIKHQESKDAGLPVGPAWQDVSLQYRDKPGAADFLTRIVLEGSNPYASHWKNKAAGIAMPPNAVAISESNARQVVFWILSLR</sequence>
<feature type="domain" description="Cytochrome c" evidence="6">
    <location>
        <begin position="27"/>
        <end position="126"/>
    </location>
</feature>
<evidence type="ECO:0000313" key="7">
    <source>
        <dbReference type="EMBL" id="BCO26274.1"/>
    </source>
</evidence>
<keyword evidence="3 4" id="KW-0408">Iron</keyword>
<feature type="chain" id="PRO_5047042015" evidence="5">
    <location>
        <begin position="24"/>
        <end position="126"/>
    </location>
</feature>
<keyword evidence="1 4" id="KW-0349">Heme</keyword>
<dbReference type="Pfam" id="PF00034">
    <property type="entry name" value="Cytochrom_C"/>
    <property type="match status" value="1"/>
</dbReference>
<dbReference type="Gene3D" id="1.10.760.10">
    <property type="entry name" value="Cytochrome c-like domain"/>
    <property type="match status" value="1"/>
</dbReference>